<name>A0A0M3UKM6_9CAUD</name>
<reference evidence="1 2" key="1">
    <citation type="submission" date="2015-08" db="EMBL/GenBank/DDBJ databases">
        <authorList>
            <person name="Barekzi N."/>
            <person name="Doss J.H."/>
            <person name="Bluford J."/>
            <person name="Fizer S."/>
            <person name="Garofalo A.E."/>
            <person name="Gasalao M.B."/>
            <person name="Griffin J."/>
            <person name="Henderson C.M."/>
            <person name="Hyre A.N."/>
            <person name="Irons L.B."/>
            <person name="Jafree E."/>
            <person name="Kanda K."/>
            <person name="Matthews D."/>
            <person name="Mclaren B."/>
            <person name="Moriarty A."/>
            <person name="Northam N."/>
            <person name="Ryan M."/>
            <person name="Smith D.E."/>
            <person name="Vanselow D."/>
            <person name="Welch J."/>
            <person name="Gauthier D."/>
            <person name="Anders K.R."/>
            <person name="Bradley K.W."/>
            <person name="Asai D.J."/>
            <person name="Bowman C.A."/>
            <person name="Russell D.A."/>
            <person name="Pope W.H."/>
            <person name="Jacobs-Sera D."/>
            <person name="Hendrix R.W."/>
            <person name="Hatfull G.F."/>
        </authorList>
    </citation>
    <scope>NUCLEOTIDE SEQUENCE [LARGE SCALE GENOMIC DNA]</scope>
</reference>
<dbReference type="EMBL" id="KT591491">
    <property type="protein sequence ID" value="ALF00665.1"/>
    <property type="molecule type" value="Genomic_DNA"/>
</dbReference>
<accession>A0A0M3UKM6</accession>
<sequence>MPFIHDIAAPLLAAGNGDTTTVDHFFTVVWVPNNHGYPFRAECSCGWQSATYAAEHAAEAMGADHWASTHKTV</sequence>
<evidence type="ECO:0000313" key="1">
    <source>
        <dbReference type="EMBL" id="ALF00665.1"/>
    </source>
</evidence>
<gene>
    <name evidence="1" type="ORF">SEA_BRICOLE_159</name>
</gene>
<organism evidence="1 2">
    <name type="scientific">Mycobacterium phage Bricole</name>
    <dbReference type="NCBI Taxonomy" id="1718601"/>
    <lineage>
        <taxon>Viruses</taxon>
        <taxon>Duplodnaviria</taxon>
        <taxon>Heunggongvirae</taxon>
        <taxon>Uroviricota</taxon>
        <taxon>Caudoviricetes</taxon>
        <taxon>Vilmaviridae</taxon>
        <taxon>Mclasvirinae</taxon>
        <taxon>Bongovirus</taxon>
        <taxon>Bongovirus bongo</taxon>
    </lineage>
</organism>
<dbReference type="Proteomes" id="UP000221469">
    <property type="component" value="Segment"/>
</dbReference>
<protein>
    <submittedName>
        <fullName evidence="1">Uncharacterized protein</fullName>
    </submittedName>
</protein>
<proteinExistence type="predicted"/>
<evidence type="ECO:0000313" key="2">
    <source>
        <dbReference type="Proteomes" id="UP000221469"/>
    </source>
</evidence>